<dbReference type="OMA" id="IMPGHPY"/>
<reference evidence="2 3" key="1">
    <citation type="journal article" date="2012" name="Science">
        <title>The Paleozoic origin of enzymatic lignin decomposition reconstructed from 31 fungal genomes.</title>
        <authorList>
            <person name="Floudas D."/>
            <person name="Binder M."/>
            <person name="Riley R."/>
            <person name="Barry K."/>
            <person name="Blanchette R.A."/>
            <person name="Henrissat B."/>
            <person name="Martinez A.T."/>
            <person name="Otillar R."/>
            <person name="Spatafora J.W."/>
            <person name="Yadav J.S."/>
            <person name="Aerts A."/>
            <person name="Benoit I."/>
            <person name="Boyd A."/>
            <person name="Carlson A."/>
            <person name="Copeland A."/>
            <person name="Coutinho P.M."/>
            <person name="de Vries R.P."/>
            <person name="Ferreira P."/>
            <person name="Findley K."/>
            <person name="Foster B."/>
            <person name="Gaskell J."/>
            <person name="Glotzer D."/>
            <person name="Gorecki P."/>
            <person name="Heitman J."/>
            <person name="Hesse C."/>
            <person name="Hori C."/>
            <person name="Igarashi K."/>
            <person name="Jurgens J.A."/>
            <person name="Kallen N."/>
            <person name="Kersten P."/>
            <person name="Kohler A."/>
            <person name="Kuees U."/>
            <person name="Kumar T.K.A."/>
            <person name="Kuo A."/>
            <person name="LaButti K."/>
            <person name="Larrondo L.F."/>
            <person name="Lindquist E."/>
            <person name="Ling A."/>
            <person name="Lombard V."/>
            <person name="Lucas S."/>
            <person name="Lundell T."/>
            <person name="Martin R."/>
            <person name="McLaughlin D.J."/>
            <person name="Morgenstern I."/>
            <person name="Morin E."/>
            <person name="Murat C."/>
            <person name="Nagy L.G."/>
            <person name="Nolan M."/>
            <person name="Ohm R.A."/>
            <person name="Patyshakuliyeva A."/>
            <person name="Rokas A."/>
            <person name="Ruiz-Duenas F.J."/>
            <person name="Sabat G."/>
            <person name="Salamov A."/>
            <person name="Samejima M."/>
            <person name="Schmutz J."/>
            <person name="Slot J.C."/>
            <person name="St John F."/>
            <person name="Stenlid J."/>
            <person name="Sun H."/>
            <person name="Sun S."/>
            <person name="Syed K."/>
            <person name="Tsang A."/>
            <person name="Wiebenga A."/>
            <person name="Young D."/>
            <person name="Pisabarro A."/>
            <person name="Eastwood D.C."/>
            <person name="Martin F."/>
            <person name="Cullen D."/>
            <person name="Grigoriev I.V."/>
            <person name="Hibbett D.S."/>
        </authorList>
    </citation>
    <scope>NUCLEOTIDE SEQUENCE [LARGE SCALE GENOMIC DNA]</scope>
    <source>
        <strain evidence="2 3">MD-104</strain>
    </source>
</reference>
<evidence type="ECO:0000313" key="3">
    <source>
        <dbReference type="Proteomes" id="UP000218811"/>
    </source>
</evidence>
<dbReference type="STRING" id="742152.A0A2H3K463"/>
<proteinExistence type="predicted"/>
<protein>
    <submittedName>
        <fullName evidence="2">Uncharacterized protein</fullName>
    </submittedName>
</protein>
<accession>A0A2H3K463</accession>
<dbReference type="AlphaFoldDB" id="A0A2H3K463"/>
<feature type="region of interest" description="Disordered" evidence="1">
    <location>
        <begin position="270"/>
        <end position="374"/>
    </location>
</feature>
<name>A0A2H3K463_WOLCO</name>
<sequence length="546" mass="59163">MSLLSDHVERITLLARSIRSTALAVAPSTTGPYTQAVLYTPLGDLIRDVDSAEIRLFSLVPAAAPAASADNLARPHGEITRAEFHGATPLKKLPAPRMGRHERTGEHEPDVYARAALKYLNRYQSIRPMPRAFEQAERIMDQLATVRANIRDLSDTLKQHGSADHAAPLGSPKSLIQEEERRIKATQAQTAELKSRKETLLKQNAAKTIRPPRPKPRQHAPTAPDTQEESFWNTPDTAARTLHFTGDSLLDEQVDIGDVSTVSFATPLPARVRSRSRSTPRPKTLEETLPDEADPEPQPEPEPEPAADEQTSPIEGEENQEAEQTVTLEQPHPASPSQDVSIVSEATEEPPTPSPSPRAEEAETPLGSSRHQKVRITEETERIAVCRDRISRLDRSANILQAKIWSSIGDLIMPGNPFGASASKPPRAKETIAHLQSLASRTPAPPSPSTSFSSLSATIPSSPSNASVQQILTAHMLLALLHSPPSYAMSLGKLKETLSTKSAETGINTGGVLGGSGLTRPIYGCVAKRLLKIERGGGEQVVKFDV</sequence>
<evidence type="ECO:0000313" key="2">
    <source>
        <dbReference type="EMBL" id="PCH43834.1"/>
    </source>
</evidence>
<keyword evidence="3" id="KW-1185">Reference proteome</keyword>
<evidence type="ECO:0000256" key="1">
    <source>
        <dbReference type="SAM" id="MobiDB-lite"/>
    </source>
</evidence>
<dbReference type="Proteomes" id="UP000218811">
    <property type="component" value="Unassembled WGS sequence"/>
</dbReference>
<organism evidence="2 3">
    <name type="scientific">Wolfiporia cocos (strain MD-104)</name>
    <name type="common">Brown rot fungus</name>
    <dbReference type="NCBI Taxonomy" id="742152"/>
    <lineage>
        <taxon>Eukaryota</taxon>
        <taxon>Fungi</taxon>
        <taxon>Dikarya</taxon>
        <taxon>Basidiomycota</taxon>
        <taxon>Agaricomycotina</taxon>
        <taxon>Agaricomycetes</taxon>
        <taxon>Polyporales</taxon>
        <taxon>Phaeolaceae</taxon>
        <taxon>Wolfiporia</taxon>
    </lineage>
</organism>
<gene>
    <name evidence="2" type="ORF">WOLCODRAFT_132982</name>
</gene>
<dbReference type="EMBL" id="KB468146">
    <property type="protein sequence ID" value="PCH43834.1"/>
    <property type="molecule type" value="Genomic_DNA"/>
</dbReference>
<feature type="region of interest" description="Disordered" evidence="1">
    <location>
        <begin position="190"/>
        <end position="232"/>
    </location>
</feature>
<feature type="compositionally biased region" description="Low complexity" evidence="1">
    <location>
        <begin position="449"/>
        <end position="459"/>
    </location>
</feature>
<dbReference type="OrthoDB" id="3262547at2759"/>
<feature type="region of interest" description="Disordered" evidence="1">
    <location>
        <begin position="438"/>
        <end position="459"/>
    </location>
</feature>
<feature type="compositionally biased region" description="Acidic residues" evidence="1">
    <location>
        <begin position="288"/>
        <end position="307"/>
    </location>
</feature>